<dbReference type="FunFam" id="4.10.400.10:FF:000015">
    <property type="entry name" value="Low-density lipoprotein receptor-related protein 1"/>
    <property type="match status" value="1"/>
</dbReference>
<dbReference type="SMART" id="SM00192">
    <property type="entry name" value="LDLa"/>
    <property type="match status" value="1"/>
</dbReference>
<accession>A0A9Q0XKH5</accession>
<dbReference type="PROSITE" id="PS50068">
    <property type="entry name" value="LDLRA_2"/>
    <property type="match status" value="1"/>
</dbReference>
<dbReference type="Proteomes" id="UP001142489">
    <property type="component" value="Unassembled WGS sequence"/>
</dbReference>
<dbReference type="SUPFAM" id="SSF57424">
    <property type="entry name" value="LDL receptor-like module"/>
    <property type="match status" value="1"/>
</dbReference>
<dbReference type="CDD" id="cd00112">
    <property type="entry name" value="LDLa"/>
    <property type="match status" value="1"/>
</dbReference>
<evidence type="ECO:0000313" key="6">
    <source>
        <dbReference type="Proteomes" id="UP001142489"/>
    </source>
</evidence>
<dbReference type="Gene3D" id="4.10.400.10">
    <property type="entry name" value="Low-density Lipoprotein Receptor"/>
    <property type="match status" value="1"/>
</dbReference>
<proteinExistence type="predicted"/>
<evidence type="ECO:0000256" key="3">
    <source>
        <dbReference type="SAM" id="MobiDB-lite"/>
    </source>
</evidence>
<dbReference type="EMBL" id="JAPFRF010000011">
    <property type="protein sequence ID" value="KAJ7317659.1"/>
    <property type="molecule type" value="Genomic_DNA"/>
</dbReference>
<feature type="chain" id="PRO_5040305012" evidence="4">
    <location>
        <begin position="31"/>
        <end position="144"/>
    </location>
</feature>
<keyword evidence="4" id="KW-0732">Signal</keyword>
<evidence type="ECO:0000313" key="5">
    <source>
        <dbReference type="EMBL" id="KAJ7317659.1"/>
    </source>
</evidence>
<feature type="non-terminal residue" evidence="5">
    <location>
        <position position="144"/>
    </location>
</feature>
<evidence type="ECO:0000256" key="1">
    <source>
        <dbReference type="ARBA" id="ARBA00023157"/>
    </source>
</evidence>
<comment type="caution">
    <text evidence="2">Lacks conserved residue(s) required for the propagation of feature annotation.</text>
</comment>
<dbReference type="Pfam" id="PF00057">
    <property type="entry name" value="Ldl_recept_a"/>
    <property type="match status" value="1"/>
</dbReference>
<keyword evidence="1" id="KW-1015">Disulfide bond</keyword>
<name>A0A9Q0XKH5_9SAUR</name>
<dbReference type="InterPro" id="IPR002172">
    <property type="entry name" value="LDrepeatLR_classA_rpt"/>
</dbReference>
<dbReference type="InterPro" id="IPR036055">
    <property type="entry name" value="LDL_receptor-like_sf"/>
</dbReference>
<feature type="signal peptide" evidence="4">
    <location>
        <begin position="1"/>
        <end position="30"/>
    </location>
</feature>
<feature type="region of interest" description="Disordered" evidence="3">
    <location>
        <begin position="40"/>
        <end position="65"/>
    </location>
</feature>
<comment type="caution">
    <text evidence="5">The sequence shown here is derived from an EMBL/GenBank/DDBJ whole genome shotgun (WGS) entry which is preliminary data.</text>
</comment>
<organism evidence="5 6">
    <name type="scientific">Phrynocephalus forsythii</name>
    <dbReference type="NCBI Taxonomy" id="171643"/>
    <lineage>
        <taxon>Eukaryota</taxon>
        <taxon>Metazoa</taxon>
        <taxon>Chordata</taxon>
        <taxon>Craniata</taxon>
        <taxon>Vertebrata</taxon>
        <taxon>Euteleostomi</taxon>
        <taxon>Lepidosauria</taxon>
        <taxon>Squamata</taxon>
        <taxon>Bifurcata</taxon>
        <taxon>Unidentata</taxon>
        <taxon>Episquamata</taxon>
        <taxon>Toxicofera</taxon>
        <taxon>Iguania</taxon>
        <taxon>Acrodonta</taxon>
        <taxon>Agamidae</taxon>
        <taxon>Agaminae</taxon>
        <taxon>Phrynocephalus</taxon>
    </lineage>
</organism>
<dbReference type="AlphaFoldDB" id="A0A9Q0XKH5"/>
<reference evidence="5" key="1">
    <citation type="journal article" date="2023" name="DNA Res.">
        <title>Chromosome-level genome assembly of Phrynocephalus forsythii using third-generation DNA sequencing and Hi-C analysis.</title>
        <authorList>
            <person name="Qi Y."/>
            <person name="Zhao W."/>
            <person name="Zhao Y."/>
            <person name="Niu C."/>
            <person name="Cao S."/>
            <person name="Zhang Y."/>
        </authorList>
    </citation>
    <scope>NUCLEOTIDE SEQUENCE</scope>
    <source>
        <tissue evidence="5">Muscle</tissue>
    </source>
</reference>
<keyword evidence="6" id="KW-1185">Reference proteome</keyword>
<gene>
    <name evidence="5" type="ORF">JRQ81_003821</name>
</gene>
<evidence type="ECO:0000256" key="2">
    <source>
        <dbReference type="PROSITE-ProRule" id="PRU00124"/>
    </source>
</evidence>
<evidence type="ECO:0000256" key="4">
    <source>
        <dbReference type="SAM" id="SignalP"/>
    </source>
</evidence>
<dbReference type="OrthoDB" id="6141907at2759"/>
<sequence>MPPHRVEVTGALLLFLGLLHTLVGIAPIFALEVEDSIKAKPPNSPRAEWVLQPRPTPPKGRDPNAWNRLKDQSFALAEEVDVYVAPLPKIGEQALESSTSQILSPKTCSPKQFACKDQITCISKGWRCDGEKDCPDGSDESPDI</sequence>
<protein>
    <submittedName>
        <fullName evidence="5">Uncharacterized protein</fullName>
    </submittedName>
</protein>